<evidence type="ECO:0000313" key="2">
    <source>
        <dbReference type="Proteomes" id="UP000078397"/>
    </source>
</evidence>
<dbReference type="STRING" id="1380566.A0A179G3I9"/>
<dbReference type="AlphaFoldDB" id="A0A179G3I9"/>
<dbReference type="GeneID" id="28844115"/>
<gene>
    <name evidence="1" type="ORF">VFPPC_00019</name>
</gene>
<accession>A0A179G3I9</accession>
<dbReference type="OrthoDB" id="5576763at2759"/>
<organism evidence="1 2">
    <name type="scientific">Pochonia chlamydosporia 170</name>
    <dbReference type="NCBI Taxonomy" id="1380566"/>
    <lineage>
        <taxon>Eukaryota</taxon>
        <taxon>Fungi</taxon>
        <taxon>Dikarya</taxon>
        <taxon>Ascomycota</taxon>
        <taxon>Pezizomycotina</taxon>
        <taxon>Sordariomycetes</taxon>
        <taxon>Hypocreomycetidae</taxon>
        <taxon>Hypocreales</taxon>
        <taxon>Clavicipitaceae</taxon>
        <taxon>Pochonia</taxon>
    </lineage>
</organism>
<dbReference type="KEGG" id="pchm:VFPPC_00019"/>
<protein>
    <submittedName>
        <fullName evidence="1">Uncharacterized protein</fullName>
    </submittedName>
</protein>
<dbReference type="Proteomes" id="UP000078397">
    <property type="component" value="Unassembled WGS sequence"/>
</dbReference>
<dbReference type="RefSeq" id="XP_022284644.1">
    <property type="nucleotide sequence ID" value="XM_022428155.1"/>
</dbReference>
<evidence type="ECO:0000313" key="1">
    <source>
        <dbReference type="EMBL" id="OAQ71941.2"/>
    </source>
</evidence>
<keyword evidence="2" id="KW-1185">Reference proteome</keyword>
<name>A0A179G3I9_METCM</name>
<sequence length="194" mass="20117">MAGASHDSGYYFAQQYNFQNVKDVGYCGIQNRPNSGGNSVVHAVFSSFQAGTTTTDPNCHDGADGGSGVSCAVEINGNYDATYNLVIENTSGTTWTGTVVNKATGASTRVGTYTLPSGAGGIQSSQGGFVEYYPWNSGSHQCSELPKTEVTMYNPTSKTSGAGSGVIGKPYEYGDCVGKVAFSTAQISGGYKID</sequence>
<dbReference type="InterPro" id="IPR021862">
    <property type="entry name" value="DUF3472"/>
</dbReference>
<comment type="caution">
    <text evidence="1">The sequence shown here is derived from an EMBL/GenBank/DDBJ whole genome shotgun (WGS) entry which is preliminary data.</text>
</comment>
<reference evidence="1 2" key="1">
    <citation type="journal article" date="2016" name="PLoS Pathog.">
        <title>Biosynthesis of antibiotic leucinostatins in bio-control fungus Purpureocillium lilacinum and their inhibition on phytophthora revealed by genome mining.</title>
        <authorList>
            <person name="Wang G."/>
            <person name="Liu Z."/>
            <person name="Lin R."/>
            <person name="Li E."/>
            <person name="Mao Z."/>
            <person name="Ling J."/>
            <person name="Yang Y."/>
            <person name="Yin W.B."/>
            <person name="Xie B."/>
        </authorList>
    </citation>
    <scope>NUCLEOTIDE SEQUENCE [LARGE SCALE GENOMIC DNA]</scope>
    <source>
        <strain evidence="1">170</strain>
    </source>
</reference>
<dbReference type="Pfam" id="PF11958">
    <property type="entry name" value="DUF3472"/>
    <property type="match status" value="1"/>
</dbReference>
<proteinExistence type="predicted"/>
<dbReference type="EMBL" id="LSBJ02000001">
    <property type="protein sequence ID" value="OAQ71941.2"/>
    <property type="molecule type" value="Genomic_DNA"/>
</dbReference>